<evidence type="ECO:0000256" key="2">
    <source>
        <dbReference type="ARBA" id="ARBA00022729"/>
    </source>
</evidence>
<reference evidence="6 7" key="1">
    <citation type="submission" date="2016-03" db="EMBL/GenBank/DDBJ databases">
        <title>Cyphomyrmex costatus WGS genome.</title>
        <authorList>
            <person name="Nygaard S."/>
            <person name="Hu H."/>
            <person name="Boomsma J."/>
            <person name="Zhang G."/>
        </authorList>
    </citation>
    <scope>NUCLEOTIDE SEQUENCE [LARGE SCALE GENOMIC DNA]</scope>
    <source>
        <strain evidence="6">MS0001</strain>
        <tissue evidence="6">Whole body</tissue>
    </source>
</reference>
<dbReference type="PANTHER" id="PTHR43903">
    <property type="entry name" value="NEUROLIGIN"/>
    <property type="match status" value="1"/>
</dbReference>
<name>A0A195CQU0_9HYME</name>
<keyword evidence="7" id="KW-1185">Reference proteome</keyword>
<sequence length="651" mass="73562">MKHATWLLFASTLLLVQRTHVSRAQRTHARQGLNRENPTIKIPGQGTVLGKEIAVNSVRLTQYLGIPYAQAPIGNLRFTRPMTESLPSWNDVRNATQFAPSCPQAKGQVKFHEKLYMQLLPPDMPDPGFSEDCLFLNIFVPSEGNRQNDQWPVMVWFHGGDFNTGTPAIWDASIFVSKQKILAKWPESKIEINVTRGDFCGRQVLVVTVAYRLNILGFFTTTDTEASGNYGMLDQIAALDWIKQNIKYFNGSPSNIVIYGHNSGAISVGLHMLSPLSKGKFHKAIAMSGDAISSVGTLEREKPVVDIIADRFGCVRQPTHMLMVCLRRLDADFLIKHSSDIESWGPIVDAETNNETEPFLAQHPRDILENGNVNAVPLMVGYTNNEQVLAYMDLISDKNSEGGLSSENFEMMITDEFTAAVQIPDDNSTCESKPEMVTNAVLFFYRPYPPTTNMTVYRDRYLDLQTEKNFAAGLTMLADKVAKKKTTAFVYRFDYRPKTQPVTKDVPEWAGVPHMFELPFVWGLPHLTSVGATQWNFNDKRMSESMMTMMATFAKSGDPSFVERTVTVKWEPYTQDNPRILIIDKNIEMNEPDAVDYKALAFWNEYYPQVMMEATNNCCNITSMATTWRIFSHSVCLSGVMATVAFHRFWF</sequence>
<dbReference type="AlphaFoldDB" id="A0A195CQU0"/>
<dbReference type="InterPro" id="IPR019819">
    <property type="entry name" value="Carboxylesterase_B_CS"/>
</dbReference>
<dbReference type="InterPro" id="IPR051093">
    <property type="entry name" value="Neuroligin/BSAL"/>
</dbReference>
<feature type="signal peptide" evidence="4">
    <location>
        <begin position="1"/>
        <end position="24"/>
    </location>
</feature>
<evidence type="ECO:0000313" key="6">
    <source>
        <dbReference type="EMBL" id="KYN03010.1"/>
    </source>
</evidence>
<keyword evidence="2 4" id="KW-0732">Signal</keyword>
<accession>A0A195CQU0</accession>
<comment type="similarity">
    <text evidence="1">Belongs to the type-B carboxylesterase/lipase family.</text>
</comment>
<dbReference type="Pfam" id="PF00135">
    <property type="entry name" value="COesterase"/>
    <property type="match status" value="1"/>
</dbReference>
<dbReference type="EMBL" id="KQ977394">
    <property type="protein sequence ID" value="KYN03010.1"/>
    <property type="molecule type" value="Genomic_DNA"/>
</dbReference>
<protein>
    <submittedName>
        <fullName evidence="6">Neuroligin-4, Y-linked</fullName>
    </submittedName>
</protein>
<dbReference type="Proteomes" id="UP000078542">
    <property type="component" value="Unassembled WGS sequence"/>
</dbReference>
<keyword evidence="3" id="KW-0325">Glycoprotein</keyword>
<dbReference type="Gene3D" id="3.40.50.1820">
    <property type="entry name" value="alpha/beta hydrolase"/>
    <property type="match status" value="1"/>
</dbReference>
<evidence type="ECO:0000313" key="7">
    <source>
        <dbReference type="Proteomes" id="UP000078542"/>
    </source>
</evidence>
<feature type="domain" description="Carboxylesterase type B" evidence="5">
    <location>
        <begin position="38"/>
        <end position="590"/>
    </location>
</feature>
<organism evidence="6 7">
    <name type="scientific">Cyphomyrmex costatus</name>
    <dbReference type="NCBI Taxonomy" id="456900"/>
    <lineage>
        <taxon>Eukaryota</taxon>
        <taxon>Metazoa</taxon>
        <taxon>Ecdysozoa</taxon>
        <taxon>Arthropoda</taxon>
        <taxon>Hexapoda</taxon>
        <taxon>Insecta</taxon>
        <taxon>Pterygota</taxon>
        <taxon>Neoptera</taxon>
        <taxon>Endopterygota</taxon>
        <taxon>Hymenoptera</taxon>
        <taxon>Apocrita</taxon>
        <taxon>Aculeata</taxon>
        <taxon>Formicoidea</taxon>
        <taxon>Formicidae</taxon>
        <taxon>Myrmicinae</taxon>
        <taxon>Cyphomyrmex</taxon>
    </lineage>
</organism>
<gene>
    <name evidence="6" type="ORF">ALC62_06104</name>
</gene>
<evidence type="ECO:0000256" key="4">
    <source>
        <dbReference type="SAM" id="SignalP"/>
    </source>
</evidence>
<dbReference type="STRING" id="456900.A0A195CQU0"/>
<dbReference type="InterPro" id="IPR029058">
    <property type="entry name" value="AB_hydrolase_fold"/>
</dbReference>
<dbReference type="InterPro" id="IPR002018">
    <property type="entry name" value="CarbesteraseB"/>
</dbReference>
<dbReference type="PROSITE" id="PS00941">
    <property type="entry name" value="CARBOXYLESTERASE_B_2"/>
    <property type="match status" value="1"/>
</dbReference>
<feature type="chain" id="PRO_5008270093" evidence="4">
    <location>
        <begin position="25"/>
        <end position="651"/>
    </location>
</feature>
<evidence type="ECO:0000256" key="3">
    <source>
        <dbReference type="ARBA" id="ARBA00023180"/>
    </source>
</evidence>
<evidence type="ECO:0000259" key="5">
    <source>
        <dbReference type="Pfam" id="PF00135"/>
    </source>
</evidence>
<dbReference type="SUPFAM" id="SSF53474">
    <property type="entry name" value="alpha/beta-Hydrolases"/>
    <property type="match status" value="1"/>
</dbReference>
<evidence type="ECO:0000256" key="1">
    <source>
        <dbReference type="ARBA" id="ARBA00005964"/>
    </source>
</evidence>
<proteinExistence type="inferred from homology"/>